<dbReference type="Proteomes" id="UP001185092">
    <property type="component" value="Unassembled WGS sequence"/>
</dbReference>
<reference evidence="2" key="1">
    <citation type="submission" date="2023-07" db="EMBL/GenBank/DDBJ databases">
        <title>Genomic Encyclopedia of Type Strains, Phase IV (KMG-IV): sequencing the most valuable type-strain genomes for metagenomic binning, comparative biology and taxonomic classification.</title>
        <authorList>
            <person name="Goeker M."/>
        </authorList>
    </citation>
    <scope>NUCLEOTIDE SEQUENCE</scope>
    <source>
        <strain evidence="2">DSM 26174</strain>
    </source>
</reference>
<comment type="caution">
    <text evidence="2">The sequence shown here is derived from an EMBL/GenBank/DDBJ whole genome shotgun (WGS) entry which is preliminary data.</text>
</comment>
<organism evidence="2 3">
    <name type="scientific">Aureibacter tunicatorum</name>
    <dbReference type="NCBI Taxonomy" id="866807"/>
    <lineage>
        <taxon>Bacteria</taxon>
        <taxon>Pseudomonadati</taxon>
        <taxon>Bacteroidota</taxon>
        <taxon>Cytophagia</taxon>
        <taxon>Cytophagales</taxon>
        <taxon>Persicobacteraceae</taxon>
        <taxon>Aureibacter</taxon>
    </lineage>
</organism>
<name>A0AAE4BTT5_9BACT</name>
<accession>A0AAE4BTT5</accession>
<keyword evidence="3" id="KW-1185">Reference proteome</keyword>
<evidence type="ECO:0008006" key="4">
    <source>
        <dbReference type="Google" id="ProtNLM"/>
    </source>
</evidence>
<keyword evidence="1" id="KW-0732">Signal</keyword>
<evidence type="ECO:0000256" key="1">
    <source>
        <dbReference type="SAM" id="SignalP"/>
    </source>
</evidence>
<dbReference type="RefSeq" id="WP_309941524.1">
    <property type="nucleotide sequence ID" value="NZ_AP025305.1"/>
</dbReference>
<feature type="chain" id="PRO_5041930435" description="Outermembrane protein" evidence="1">
    <location>
        <begin position="20"/>
        <end position="284"/>
    </location>
</feature>
<dbReference type="AlphaFoldDB" id="A0AAE4BTT5"/>
<dbReference type="EMBL" id="JAVDQD010000006">
    <property type="protein sequence ID" value="MDR6241046.1"/>
    <property type="molecule type" value="Genomic_DNA"/>
</dbReference>
<protein>
    <recommendedName>
        <fullName evidence="4">Outermembrane protein</fullName>
    </recommendedName>
</protein>
<gene>
    <name evidence="2" type="ORF">HNQ88_004122</name>
</gene>
<evidence type="ECO:0000313" key="3">
    <source>
        <dbReference type="Proteomes" id="UP001185092"/>
    </source>
</evidence>
<feature type="signal peptide" evidence="1">
    <location>
        <begin position="1"/>
        <end position="19"/>
    </location>
</feature>
<sequence length="284" mass="32615">MKHITLSLLMAFITLNLFAQHTIPDKQIGKKGRKGELYFYWGWNWSGYTNSDIHFKGDNYDFTLKDVKAKDRQSEFSYENYFKPSNITLPQTNMRIGYFINDKYDISIGVDHMKYVMVQDQTVKINGHINETGTPYDGVYNNDDIILAKDFLVFEHTDGLNYINVELSRSDDVFEWLKIQSKHFELYLTEGVGVGALLPKTNATLLNNERHDDFHLAGYGLSAKVGLHLKFFKHFFIQSEGKGGFIHMPDIRTTPSTSDKASQHFFFLQGNILIGGAINLSKNK</sequence>
<evidence type="ECO:0000313" key="2">
    <source>
        <dbReference type="EMBL" id="MDR6241046.1"/>
    </source>
</evidence>
<proteinExistence type="predicted"/>